<keyword evidence="1" id="KW-0175">Coiled coil</keyword>
<feature type="region of interest" description="Disordered" evidence="2">
    <location>
        <begin position="124"/>
        <end position="187"/>
    </location>
</feature>
<feature type="chain" id="PRO_5008136446" evidence="3">
    <location>
        <begin position="23"/>
        <end position="283"/>
    </location>
</feature>
<keyword evidence="3" id="KW-0732">Signal</keyword>
<accession>A0A182T558</accession>
<protein>
    <submittedName>
        <fullName evidence="4">Uncharacterized protein</fullName>
    </submittedName>
</protein>
<evidence type="ECO:0000256" key="2">
    <source>
        <dbReference type="SAM" id="MobiDB-lite"/>
    </source>
</evidence>
<proteinExistence type="predicted"/>
<sequence>MKCDVSISYLYLVFALLRPGWGEGIEKVSYLLQYGPGVHTVFEQENSPAKVTVNVKDRVAPSTELPSTVTSTSKASQKVSESTVSSLPLSSLAVTHTPSNISAETFHPSTPVTESVPNITSSVTTVTVGSNSTEKKGDTSPSILSNDAILPQPSALSSTSDGKKHPTETGSMAGGPDDDRQRVQASAPCHTPVSVLQKLHPLPLPPALPTFGAILRSDVMVNLKPKELRTLMSTYIGLIEAYKSFNQQQKRNIAHLEEELARHELIKARADRLRNTKVEILNK</sequence>
<feature type="signal peptide" evidence="3">
    <location>
        <begin position="1"/>
        <end position="22"/>
    </location>
</feature>
<reference evidence="4" key="2">
    <citation type="submission" date="2020-05" db="UniProtKB">
        <authorList>
            <consortium name="EnsemblMetazoa"/>
        </authorList>
    </citation>
    <scope>IDENTIFICATION</scope>
    <source>
        <strain evidence="4">maculatus3</strain>
    </source>
</reference>
<name>A0A182T558_9DIPT</name>
<evidence type="ECO:0000256" key="3">
    <source>
        <dbReference type="SAM" id="SignalP"/>
    </source>
</evidence>
<keyword evidence="5" id="KW-1185">Reference proteome</keyword>
<feature type="coiled-coil region" evidence="1">
    <location>
        <begin position="239"/>
        <end position="276"/>
    </location>
</feature>
<organism evidence="4 5">
    <name type="scientific">Anopheles maculatus</name>
    <dbReference type="NCBI Taxonomy" id="74869"/>
    <lineage>
        <taxon>Eukaryota</taxon>
        <taxon>Metazoa</taxon>
        <taxon>Ecdysozoa</taxon>
        <taxon>Arthropoda</taxon>
        <taxon>Hexapoda</taxon>
        <taxon>Insecta</taxon>
        <taxon>Pterygota</taxon>
        <taxon>Neoptera</taxon>
        <taxon>Endopterygota</taxon>
        <taxon>Diptera</taxon>
        <taxon>Nematocera</taxon>
        <taxon>Culicoidea</taxon>
        <taxon>Culicidae</taxon>
        <taxon>Anophelinae</taxon>
        <taxon>Anopheles</taxon>
        <taxon>Anopheles maculatus group</taxon>
    </lineage>
</organism>
<reference evidence="5" key="1">
    <citation type="submission" date="2013-09" db="EMBL/GenBank/DDBJ databases">
        <title>The Genome Sequence of Anopheles maculatus species B.</title>
        <authorList>
            <consortium name="The Broad Institute Genomics Platform"/>
            <person name="Neafsey D.E."/>
            <person name="Besansky N."/>
            <person name="Howell P."/>
            <person name="Walton C."/>
            <person name="Young S.K."/>
            <person name="Zeng Q."/>
            <person name="Gargeya S."/>
            <person name="Fitzgerald M."/>
            <person name="Haas B."/>
            <person name="Abouelleil A."/>
            <person name="Allen A.W."/>
            <person name="Alvarado L."/>
            <person name="Arachchi H.M."/>
            <person name="Berlin A.M."/>
            <person name="Chapman S.B."/>
            <person name="Gainer-Dewar J."/>
            <person name="Goldberg J."/>
            <person name="Griggs A."/>
            <person name="Gujja S."/>
            <person name="Hansen M."/>
            <person name="Howarth C."/>
            <person name="Imamovic A."/>
            <person name="Ireland A."/>
            <person name="Larimer J."/>
            <person name="McCowan C."/>
            <person name="Murphy C."/>
            <person name="Pearson M."/>
            <person name="Poon T.W."/>
            <person name="Priest M."/>
            <person name="Roberts A."/>
            <person name="Saif S."/>
            <person name="Shea T."/>
            <person name="Sisk P."/>
            <person name="Sykes S."/>
            <person name="Wortman J."/>
            <person name="Nusbaum C."/>
            <person name="Birren B."/>
        </authorList>
    </citation>
    <scope>NUCLEOTIDE SEQUENCE [LARGE SCALE GENOMIC DNA]</scope>
    <source>
        <strain evidence="5">maculatus3</strain>
    </source>
</reference>
<dbReference type="AlphaFoldDB" id="A0A182T558"/>
<dbReference type="EnsemblMetazoa" id="AMAM019831-RA">
    <property type="protein sequence ID" value="AMAM019831-PA"/>
    <property type="gene ID" value="AMAM019831"/>
</dbReference>
<evidence type="ECO:0000313" key="5">
    <source>
        <dbReference type="Proteomes" id="UP000075901"/>
    </source>
</evidence>
<evidence type="ECO:0000313" key="4">
    <source>
        <dbReference type="EnsemblMetazoa" id="AMAM019831-PA"/>
    </source>
</evidence>
<evidence type="ECO:0000256" key="1">
    <source>
        <dbReference type="SAM" id="Coils"/>
    </source>
</evidence>
<dbReference type="Proteomes" id="UP000075901">
    <property type="component" value="Unassembled WGS sequence"/>
</dbReference>
<dbReference type="VEuPathDB" id="VectorBase:AMAM019831"/>